<dbReference type="GO" id="GO:0003700">
    <property type="term" value="F:DNA-binding transcription factor activity"/>
    <property type="evidence" value="ECO:0007669"/>
    <property type="project" value="InterPro"/>
</dbReference>
<dbReference type="InterPro" id="IPR009057">
    <property type="entry name" value="Homeodomain-like_sf"/>
</dbReference>
<dbReference type="SMART" id="SM00388">
    <property type="entry name" value="HisKA"/>
    <property type="match status" value="1"/>
</dbReference>
<keyword evidence="6" id="KW-0418">Kinase</keyword>
<dbReference type="Pfam" id="PF00072">
    <property type="entry name" value="Response_reg"/>
    <property type="match status" value="1"/>
</dbReference>
<dbReference type="SUPFAM" id="SSF46689">
    <property type="entry name" value="Homeodomain-like"/>
    <property type="match status" value="1"/>
</dbReference>
<evidence type="ECO:0000256" key="4">
    <source>
        <dbReference type="ARBA" id="ARBA00022679"/>
    </source>
</evidence>
<evidence type="ECO:0000313" key="18">
    <source>
        <dbReference type="Proteomes" id="UP001198806"/>
    </source>
</evidence>
<dbReference type="CDD" id="cd00082">
    <property type="entry name" value="HisKA"/>
    <property type="match status" value="1"/>
</dbReference>
<dbReference type="Gene3D" id="1.10.287.130">
    <property type="match status" value="1"/>
</dbReference>
<keyword evidence="13" id="KW-1133">Transmembrane helix</keyword>
<feature type="domain" description="HTH araC/xylS-type" evidence="14">
    <location>
        <begin position="1271"/>
        <end position="1369"/>
    </location>
</feature>
<gene>
    <name evidence="17" type="ORF">LI194_07000</name>
</gene>
<dbReference type="SUPFAM" id="SSF63829">
    <property type="entry name" value="Calcium-dependent phosphotriesterase"/>
    <property type="match status" value="1"/>
</dbReference>
<dbReference type="Pfam" id="PF12833">
    <property type="entry name" value="HTH_18"/>
    <property type="match status" value="1"/>
</dbReference>
<evidence type="ECO:0000256" key="12">
    <source>
        <dbReference type="PROSITE-ProRule" id="PRU00169"/>
    </source>
</evidence>
<evidence type="ECO:0000256" key="2">
    <source>
        <dbReference type="ARBA" id="ARBA00012438"/>
    </source>
</evidence>
<evidence type="ECO:0000313" key="17">
    <source>
        <dbReference type="EMBL" id="MCB6517544.1"/>
    </source>
</evidence>
<feature type="domain" description="Histidine kinase" evidence="15">
    <location>
        <begin position="860"/>
        <end position="1082"/>
    </location>
</feature>
<keyword evidence="13" id="KW-0472">Membrane</keyword>
<dbReference type="Pfam" id="PF07494">
    <property type="entry name" value="Reg_prop"/>
    <property type="match status" value="6"/>
</dbReference>
<dbReference type="InterPro" id="IPR015943">
    <property type="entry name" value="WD40/YVTN_repeat-like_dom_sf"/>
</dbReference>
<dbReference type="InterPro" id="IPR011006">
    <property type="entry name" value="CheY-like_superfamily"/>
</dbReference>
<dbReference type="SMART" id="SM00342">
    <property type="entry name" value="HTH_ARAC"/>
    <property type="match status" value="1"/>
</dbReference>
<proteinExistence type="predicted"/>
<dbReference type="Pfam" id="PF02518">
    <property type="entry name" value="HATPase_c"/>
    <property type="match status" value="1"/>
</dbReference>
<reference evidence="17" key="1">
    <citation type="submission" date="2021-10" db="EMBL/GenBank/DDBJ databases">
        <title>Collection of gut derived symbiotic bacterial strains cultured from healthy donors.</title>
        <authorList>
            <person name="Lin H."/>
            <person name="Littmann E."/>
            <person name="Kohout C."/>
            <person name="Pamer E.G."/>
        </authorList>
    </citation>
    <scope>NUCLEOTIDE SEQUENCE</scope>
    <source>
        <strain evidence="17">DFI.2.94</strain>
    </source>
</reference>
<dbReference type="SUPFAM" id="SSF101898">
    <property type="entry name" value="NHL repeat"/>
    <property type="match status" value="1"/>
</dbReference>
<dbReference type="PROSITE" id="PS50109">
    <property type="entry name" value="HIS_KIN"/>
    <property type="match status" value="1"/>
</dbReference>
<keyword evidence="7" id="KW-0067">ATP-binding</keyword>
<dbReference type="CDD" id="cd17574">
    <property type="entry name" value="REC_OmpR"/>
    <property type="match status" value="1"/>
</dbReference>
<evidence type="ECO:0000256" key="1">
    <source>
        <dbReference type="ARBA" id="ARBA00000085"/>
    </source>
</evidence>
<evidence type="ECO:0000259" key="15">
    <source>
        <dbReference type="PROSITE" id="PS50109"/>
    </source>
</evidence>
<dbReference type="Pfam" id="PF07495">
    <property type="entry name" value="Y_Y_Y"/>
    <property type="match status" value="1"/>
</dbReference>
<comment type="caution">
    <text evidence="17">The sequence shown here is derived from an EMBL/GenBank/DDBJ whole genome shotgun (WGS) entry which is preliminary data.</text>
</comment>
<dbReference type="InterPro" id="IPR011123">
    <property type="entry name" value="Y_Y_Y"/>
</dbReference>
<dbReference type="GO" id="GO:0043565">
    <property type="term" value="F:sequence-specific DNA binding"/>
    <property type="evidence" value="ECO:0007669"/>
    <property type="project" value="InterPro"/>
</dbReference>
<dbReference type="InterPro" id="IPR036890">
    <property type="entry name" value="HATPase_C_sf"/>
</dbReference>
<dbReference type="PROSITE" id="PS01124">
    <property type="entry name" value="HTH_ARAC_FAMILY_2"/>
    <property type="match status" value="1"/>
</dbReference>
<accession>A0AAP2Q5X2</accession>
<dbReference type="FunFam" id="1.10.287.130:FF:000034">
    <property type="entry name" value="Two-component system sensor histidine kinase/response regulator"/>
    <property type="match status" value="1"/>
</dbReference>
<evidence type="ECO:0000256" key="9">
    <source>
        <dbReference type="ARBA" id="ARBA00023015"/>
    </source>
</evidence>
<dbReference type="InterPro" id="IPR036097">
    <property type="entry name" value="HisK_dim/P_sf"/>
</dbReference>
<evidence type="ECO:0000256" key="10">
    <source>
        <dbReference type="ARBA" id="ARBA00023125"/>
    </source>
</evidence>
<dbReference type="InterPro" id="IPR018062">
    <property type="entry name" value="HTH_AraC-typ_CS"/>
</dbReference>
<dbReference type="FunFam" id="3.30.565.10:FF:000037">
    <property type="entry name" value="Hybrid sensor histidine kinase/response regulator"/>
    <property type="match status" value="1"/>
</dbReference>
<keyword evidence="11" id="KW-0804">Transcription</keyword>
<dbReference type="InterPro" id="IPR005467">
    <property type="entry name" value="His_kinase_dom"/>
</dbReference>
<dbReference type="SUPFAM" id="SSF55874">
    <property type="entry name" value="ATPase domain of HSP90 chaperone/DNA topoisomerase II/histidine kinase"/>
    <property type="match status" value="1"/>
</dbReference>
<dbReference type="CDD" id="cd00063">
    <property type="entry name" value="FN3"/>
    <property type="match status" value="1"/>
</dbReference>
<dbReference type="Gene3D" id="2.60.40.10">
    <property type="entry name" value="Immunoglobulins"/>
    <property type="match status" value="1"/>
</dbReference>
<dbReference type="SUPFAM" id="SSF52172">
    <property type="entry name" value="CheY-like"/>
    <property type="match status" value="1"/>
</dbReference>
<dbReference type="SMART" id="SM00387">
    <property type="entry name" value="HATPase_c"/>
    <property type="match status" value="1"/>
</dbReference>
<dbReference type="Proteomes" id="UP001198806">
    <property type="component" value="Unassembled WGS sequence"/>
</dbReference>
<evidence type="ECO:0000256" key="11">
    <source>
        <dbReference type="ARBA" id="ARBA00023163"/>
    </source>
</evidence>
<comment type="catalytic activity">
    <reaction evidence="1">
        <text>ATP + protein L-histidine = ADP + protein N-phospho-L-histidine.</text>
        <dbReference type="EC" id="2.7.13.3"/>
    </reaction>
</comment>
<dbReference type="InterPro" id="IPR001789">
    <property type="entry name" value="Sig_transdc_resp-reg_receiver"/>
</dbReference>
<dbReference type="InterPro" id="IPR003661">
    <property type="entry name" value="HisK_dim/P_dom"/>
</dbReference>
<dbReference type="InterPro" id="IPR004358">
    <property type="entry name" value="Sig_transdc_His_kin-like_C"/>
</dbReference>
<keyword evidence="9" id="KW-0805">Transcription regulation</keyword>
<dbReference type="InterPro" id="IPR003961">
    <property type="entry name" value="FN3_dom"/>
</dbReference>
<evidence type="ECO:0000259" key="14">
    <source>
        <dbReference type="PROSITE" id="PS01124"/>
    </source>
</evidence>
<feature type="domain" description="Response regulatory" evidence="16">
    <location>
        <begin position="1122"/>
        <end position="1237"/>
    </location>
</feature>
<keyword evidence="3 12" id="KW-0597">Phosphoprotein</keyword>
<keyword evidence="4" id="KW-0808">Transferase</keyword>
<organism evidence="17 18">
    <name type="scientific">Parabacteroides distasonis</name>
    <dbReference type="NCBI Taxonomy" id="823"/>
    <lineage>
        <taxon>Bacteria</taxon>
        <taxon>Pseudomonadati</taxon>
        <taxon>Bacteroidota</taxon>
        <taxon>Bacteroidia</taxon>
        <taxon>Bacteroidales</taxon>
        <taxon>Tannerellaceae</taxon>
        <taxon>Parabacteroides</taxon>
    </lineage>
</organism>
<name>A0AAP2Q5X2_PARDI</name>
<dbReference type="InterPro" id="IPR018060">
    <property type="entry name" value="HTH_AraC"/>
</dbReference>
<dbReference type="PROSITE" id="PS50110">
    <property type="entry name" value="RESPONSE_REGULATORY"/>
    <property type="match status" value="1"/>
</dbReference>
<keyword evidence="13" id="KW-0812">Transmembrane</keyword>
<evidence type="ECO:0000256" key="8">
    <source>
        <dbReference type="ARBA" id="ARBA00023012"/>
    </source>
</evidence>
<keyword evidence="10" id="KW-0238">DNA-binding</keyword>
<dbReference type="SMART" id="SM00448">
    <property type="entry name" value="REC"/>
    <property type="match status" value="1"/>
</dbReference>
<dbReference type="InterPro" id="IPR003594">
    <property type="entry name" value="HATPase_dom"/>
</dbReference>
<dbReference type="Gene3D" id="3.30.565.10">
    <property type="entry name" value="Histidine kinase-like ATPase, C-terminal domain"/>
    <property type="match status" value="1"/>
</dbReference>
<keyword evidence="5" id="KW-0547">Nucleotide-binding</keyword>
<dbReference type="FunFam" id="2.60.40.10:FF:000791">
    <property type="entry name" value="Two-component system sensor histidine kinase/response regulator"/>
    <property type="match status" value="1"/>
</dbReference>
<evidence type="ECO:0000256" key="7">
    <source>
        <dbReference type="ARBA" id="ARBA00022840"/>
    </source>
</evidence>
<protein>
    <recommendedName>
        <fullName evidence="2">histidine kinase</fullName>
        <ecNumber evidence="2">2.7.13.3</ecNumber>
    </recommendedName>
</protein>
<dbReference type="InterPro" id="IPR013783">
    <property type="entry name" value="Ig-like_fold"/>
</dbReference>
<dbReference type="PRINTS" id="PR00344">
    <property type="entry name" value="BCTRLSENSOR"/>
</dbReference>
<dbReference type="Gene3D" id="3.40.50.2300">
    <property type="match status" value="1"/>
</dbReference>
<evidence type="ECO:0000256" key="13">
    <source>
        <dbReference type="SAM" id="Phobius"/>
    </source>
</evidence>
<dbReference type="EMBL" id="JAJCNI010000006">
    <property type="protein sequence ID" value="MCB6517544.1"/>
    <property type="molecule type" value="Genomic_DNA"/>
</dbReference>
<feature type="modified residue" description="4-aspartylphosphate" evidence="12">
    <location>
        <position position="1170"/>
    </location>
</feature>
<dbReference type="Gene3D" id="2.130.10.10">
    <property type="entry name" value="YVTN repeat-like/Quinoprotein amine dehydrogenase"/>
    <property type="match status" value="2"/>
</dbReference>
<evidence type="ECO:0000256" key="3">
    <source>
        <dbReference type="ARBA" id="ARBA00022553"/>
    </source>
</evidence>
<dbReference type="EC" id="2.7.13.3" evidence="2"/>
<evidence type="ECO:0000256" key="6">
    <source>
        <dbReference type="ARBA" id="ARBA00022777"/>
    </source>
</evidence>
<dbReference type="PANTHER" id="PTHR43547">
    <property type="entry name" value="TWO-COMPONENT HISTIDINE KINASE"/>
    <property type="match status" value="1"/>
</dbReference>
<dbReference type="Pfam" id="PF00512">
    <property type="entry name" value="HisKA"/>
    <property type="match status" value="1"/>
</dbReference>
<evidence type="ECO:0000256" key="5">
    <source>
        <dbReference type="ARBA" id="ARBA00022741"/>
    </source>
</evidence>
<dbReference type="Gene3D" id="1.10.10.60">
    <property type="entry name" value="Homeodomain-like"/>
    <property type="match status" value="1"/>
</dbReference>
<dbReference type="InterPro" id="IPR011110">
    <property type="entry name" value="Reg_prop"/>
</dbReference>
<dbReference type="GO" id="GO:0000155">
    <property type="term" value="F:phosphorelay sensor kinase activity"/>
    <property type="evidence" value="ECO:0007669"/>
    <property type="project" value="InterPro"/>
</dbReference>
<dbReference type="SUPFAM" id="SSF47384">
    <property type="entry name" value="Homodimeric domain of signal transducing histidine kinase"/>
    <property type="match status" value="1"/>
</dbReference>
<evidence type="ECO:0000259" key="16">
    <source>
        <dbReference type="PROSITE" id="PS50110"/>
    </source>
</evidence>
<dbReference type="SUPFAM" id="SSF50998">
    <property type="entry name" value="Quinoprotein alcohol dehydrogenase-like"/>
    <property type="match status" value="1"/>
</dbReference>
<keyword evidence="8" id="KW-0902">Two-component regulatory system</keyword>
<feature type="transmembrane region" description="Helical" evidence="13">
    <location>
        <begin position="802"/>
        <end position="824"/>
    </location>
</feature>
<dbReference type="CDD" id="cd16922">
    <property type="entry name" value="HATPase_EvgS-ArcB-TorS-like"/>
    <property type="match status" value="1"/>
</dbReference>
<dbReference type="PANTHER" id="PTHR43547:SF2">
    <property type="entry name" value="HYBRID SIGNAL TRANSDUCTION HISTIDINE KINASE C"/>
    <property type="match status" value="1"/>
</dbReference>
<dbReference type="GO" id="GO:0005524">
    <property type="term" value="F:ATP binding"/>
    <property type="evidence" value="ECO:0007669"/>
    <property type="project" value="UniProtKB-KW"/>
</dbReference>
<sequence length="1369" mass="155677">MKTKTLLCIIMILSWGILGSGLAAEDILFNRLGVQDGLSSNEITCILKDRKGFMWLGTTSGVNRFDGYEFKHYRYKESGLPFREEHVSELQETADGRIWITYNTNQLCVYEPGNDRFIPEKEILDSLRLENPPAKIFVDNDKQLYFATYTNEFCRYDQARGKIYSYPLNKEDGRVCDMSDVGDRLYVVHTSGVVEGIDKASGESVYRDEYLTQYANAQLFYVFADSDGDLWFFLNPGYSRGLFRLNPKSKEWKHYTTETPVALSSIMVRDVAEDMNGNIWIATDHGGINILDKRLDRMRYIRNNPFNQTSLSQNSVICLYRDDTGIMWAGTYKNGFNYYHESIFKFQTIRYPLELMRDIFNNDFNCIVEDKEGDLWIGTSGNGLLRYDRETGEYVRYRAGRESENAISGDVVISMAKDLDGKLWLGTYMEGLTGFDGKRFKHYRDIPGSKDGLSNNSVYSLYVDAKNRLWIGTLEGGLDCLDQSTGKWTYYRMGDKENAINSDIVYSLSGDEKGNIVVGTSLGVNWINPETGTVTSFNGTKDGRSVFEDQIINVVFCDSRQWVWIGSNHGLHIYDRLNDKMYRLNHSSGLPDNSIMSILEDKYHTVWVGTKNGLLNIVPNRDTDNNYTFDWNSYDENEGVQGRVFNVNSACGLETGELAFGGTNGLTFVDPARIRYNSYAPPAVITGLMVNNVPITAREAYDGHVILDKDITCTKQLKLNYTERNFSFTISSCCYFLPLKNKYAFKMEGFDSEWTTVSALERRITYTNLNPGTYTFKVKAMNNDRIWSKEITSLQITILPPFWATGWAIALYIIAGILLAYGVIRFIFRIQQKKLEEEQERATVRQQHEVDEMKLRFFTNVSHEFRTPLTLIMTPLEKLMKTEKDMESQQILKLIYRNADRLLKLVNQLLDFRKIDMQGDSLVLSTGDIVPFVRDVAYSFKELSEQKRIHFSFSSVFTSLPMKFDTDKVFKIVSNLLSNAFKFTPEGGTISVTLSLRLEKEGENKLVIEVLDSGIGIPADKQGAIFDRFYQVASPDKGNPVVGTGIGLHLCREFVRMHHGTITVKSEPGAGSTFTVTLPVIPLDNQDIISAPEGIAEGDILPPVEEHPEIADKDASPAERPTLLVVDDNTDFREFMKLSLSGVYSVLTAADGEDAWKLIPEELPDMVISDVMMPITDGITLCRRIKGDIRTSHIPVILLTAKSAKDSQLVGLEAGADDYISKPFNMEMLLLKVRHLIEMKKKMQKAFMQSSTMGIALTEVQASSMDEELMRKAIGYIEEQIANPELSVERLSREMGMSRVNFYKKCLSITGKTPVELIRTVRLKRAAQLLEKSQMRVNEVALECGFNDVKLFRKYFKDEFGRLPSDYHK</sequence>
<dbReference type="InterPro" id="IPR011047">
    <property type="entry name" value="Quinoprotein_ADH-like_sf"/>
</dbReference>
<dbReference type="PROSITE" id="PS00041">
    <property type="entry name" value="HTH_ARAC_FAMILY_1"/>
    <property type="match status" value="1"/>
</dbReference>